<proteinExistence type="predicted"/>
<reference evidence="1" key="1">
    <citation type="submission" date="2015-07" db="EMBL/GenBank/DDBJ databases">
        <title>MeaNS - Measles Nucleotide Surveillance Program.</title>
        <authorList>
            <person name="Tran T."/>
            <person name="Druce J."/>
        </authorList>
    </citation>
    <scope>NUCLEOTIDE SEQUENCE</scope>
    <source>
        <strain evidence="1">UCB-OBI-ISO-001</strain>
        <tissue evidence="1">Gonad</tissue>
    </source>
</reference>
<gene>
    <name evidence="1" type="ORF">OCBIM_22033248mg</name>
</gene>
<organism evidence="1">
    <name type="scientific">Octopus bimaculoides</name>
    <name type="common">California two-spotted octopus</name>
    <dbReference type="NCBI Taxonomy" id="37653"/>
    <lineage>
        <taxon>Eukaryota</taxon>
        <taxon>Metazoa</taxon>
        <taxon>Spiralia</taxon>
        <taxon>Lophotrochozoa</taxon>
        <taxon>Mollusca</taxon>
        <taxon>Cephalopoda</taxon>
        <taxon>Coleoidea</taxon>
        <taxon>Octopodiformes</taxon>
        <taxon>Octopoda</taxon>
        <taxon>Incirrata</taxon>
        <taxon>Octopodidae</taxon>
        <taxon>Octopus</taxon>
    </lineage>
</organism>
<evidence type="ECO:0000313" key="1">
    <source>
        <dbReference type="EMBL" id="KOF76531.1"/>
    </source>
</evidence>
<name>A0A0L8GHR0_OCTBM</name>
<dbReference type="EMBL" id="KQ421758">
    <property type="protein sequence ID" value="KOF76531.1"/>
    <property type="molecule type" value="Genomic_DNA"/>
</dbReference>
<protein>
    <submittedName>
        <fullName evidence="1">Uncharacterized protein</fullName>
    </submittedName>
</protein>
<sequence>MLPTTNPRLIVLEIFECIFRKPYSLLNLNKSFSLKHYRMLWLCLKLCCQLAVLEALHVPEYLKHVLHNFYFLIFHYILNITHQEYWLVQLLPRSFVRCSH</sequence>
<accession>A0A0L8GHR0</accession>
<dbReference type="AlphaFoldDB" id="A0A0L8GHR0"/>